<evidence type="ECO:0000313" key="2">
    <source>
        <dbReference type="Proteomes" id="UP000295008"/>
    </source>
</evidence>
<sequence length="60" mass="7016">MAGDGALYRRKANSKFYFIYNTGKKNERGKHIQKWIDLGTTDVEEAKNRIKLIRAEKEVD</sequence>
<dbReference type="Proteomes" id="UP000295008">
    <property type="component" value="Unassembled WGS sequence"/>
</dbReference>
<dbReference type="AlphaFoldDB" id="A0A4R1RJB0"/>
<organism evidence="1 2">
    <name type="scientific">Hydrogenispora ethanolica</name>
    <dbReference type="NCBI Taxonomy" id="1082276"/>
    <lineage>
        <taxon>Bacteria</taxon>
        <taxon>Bacillati</taxon>
        <taxon>Bacillota</taxon>
        <taxon>Hydrogenispora</taxon>
    </lineage>
</organism>
<proteinExistence type="predicted"/>
<dbReference type="EMBL" id="SLUN01000016">
    <property type="protein sequence ID" value="TCL65880.1"/>
    <property type="molecule type" value="Genomic_DNA"/>
</dbReference>
<keyword evidence="2" id="KW-1185">Reference proteome</keyword>
<evidence type="ECO:0000313" key="1">
    <source>
        <dbReference type="EMBL" id="TCL65880.1"/>
    </source>
</evidence>
<protein>
    <submittedName>
        <fullName evidence="1">Uncharacterized protein</fullName>
    </submittedName>
</protein>
<gene>
    <name evidence="1" type="ORF">EDC14_10169</name>
</gene>
<reference evidence="1 2" key="1">
    <citation type="submission" date="2019-03" db="EMBL/GenBank/DDBJ databases">
        <title>Genomic Encyclopedia of Type Strains, Phase IV (KMG-IV): sequencing the most valuable type-strain genomes for metagenomic binning, comparative biology and taxonomic classification.</title>
        <authorList>
            <person name="Goeker M."/>
        </authorList>
    </citation>
    <scope>NUCLEOTIDE SEQUENCE [LARGE SCALE GENOMIC DNA]</scope>
    <source>
        <strain evidence="1 2">LX-B</strain>
    </source>
</reference>
<comment type="caution">
    <text evidence="1">The sequence shown here is derived from an EMBL/GenBank/DDBJ whole genome shotgun (WGS) entry which is preliminary data.</text>
</comment>
<name>A0A4R1RJB0_HYDET</name>
<accession>A0A4R1RJB0</accession>
<dbReference type="RefSeq" id="WP_132014844.1">
    <property type="nucleotide sequence ID" value="NZ_SLUN01000016.1"/>
</dbReference>